<proteinExistence type="predicted"/>
<dbReference type="AlphaFoldDB" id="F1A0E8"/>
<keyword evidence="5 9" id="KW-0812">Transmembrane</keyword>
<evidence type="ECO:0000313" key="10">
    <source>
        <dbReference type="EMBL" id="EGC30319.1"/>
    </source>
</evidence>
<feature type="compositionally biased region" description="Low complexity" evidence="8">
    <location>
        <begin position="149"/>
        <end position="162"/>
    </location>
</feature>
<organism evidence="10 11">
    <name type="scientific">Dictyostelium purpureum</name>
    <name type="common">Slime mold</name>
    <dbReference type="NCBI Taxonomy" id="5786"/>
    <lineage>
        <taxon>Eukaryota</taxon>
        <taxon>Amoebozoa</taxon>
        <taxon>Evosea</taxon>
        <taxon>Eumycetozoa</taxon>
        <taxon>Dictyostelia</taxon>
        <taxon>Dictyosteliales</taxon>
        <taxon>Dictyosteliaceae</taxon>
        <taxon>Dictyostelium</taxon>
    </lineage>
</organism>
<feature type="transmembrane region" description="Helical" evidence="9">
    <location>
        <begin position="429"/>
        <end position="451"/>
    </location>
</feature>
<dbReference type="InParanoid" id="F1A0E8"/>
<feature type="transmembrane region" description="Helical" evidence="9">
    <location>
        <begin position="656"/>
        <end position="676"/>
    </location>
</feature>
<keyword evidence="4" id="KW-0997">Cell inner membrane</keyword>
<protein>
    <recommendedName>
        <fullName evidence="12">Amino acid transporter transmembrane domain-containing protein</fullName>
    </recommendedName>
</protein>
<keyword evidence="11" id="KW-1185">Reference proteome</keyword>
<dbReference type="PANTHER" id="PTHR16189:SF6">
    <property type="entry name" value="AMINO ACID TRANSPORTER TRANSMEMBRANE DOMAIN-CONTAINING PROTEIN"/>
    <property type="match status" value="1"/>
</dbReference>
<feature type="transmembrane region" description="Helical" evidence="9">
    <location>
        <begin position="7"/>
        <end position="28"/>
    </location>
</feature>
<reference evidence="11" key="1">
    <citation type="journal article" date="2011" name="Genome Biol.">
        <title>Comparative genomics of the social amoebae Dictyostelium discoideum and Dictyostelium purpureum.</title>
        <authorList>
            <consortium name="US DOE Joint Genome Institute (JGI-PGF)"/>
            <person name="Sucgang R."/>
            <person name="Kuo A."/>
            <person name="Tian X."/>
            <person name="Salerno W."/>
            <person name="Parikh A."/>
            <person name="Feasley C.L."/>
            <person name="Dalin E."/>
            <person name="Tu H."/>
            <person name="Huang E."/>
            <person name="Barry K."/>
            <person name="Lindquist E."/>
            <person name="Shapiro H."/>
            <person name="Bruce D."/>
            <person name="Schmutz J."/>
            <person name="Salamov A."/>
            <person name="Fey P."/>
            <person name="Gaudet P."/>
            <person name="Anjard C."/>
            <person name="Babu M.M."/>
            <person name="Basu S."/>
            <person name="Bushmanova Y."/>
            <person name="van der Wel H."/>
            <person name="Katoh-Kurasawa M."/>
            <person name="Dinh C."/>
            <person name="Coutinho P.M."/>
            <person name="Saito T."/>
            <person name="Elias M."/>
            <person name="Schaap P."/>
            <person name="Kay R.R."/>
            <person name="Henrissat B."/>
            <person name="Eichinger L."/>
            <person name="Rivero F."/>
            <person name="Putnam N.H."/>
            <person name="West C.M."/>
            <person name="Loomis W.F."/>
            <person name="Chisholm R.L."/>
            <person name="Shaulsky G."/>
            <person name="Strassmann J.E."/>
            <person name="Queller D.C."/>
            <person name="Kuspa A."/>
            <person name="Grigoriev I.V."/>
        </authorList>
    </citation>
    <scope>NUCLEOTIDE SEQUENCE [LARGE SCALE GENOMIC DNA]</scope>
    <source>
        <strain evidence="11">QSDP1</strain>
    </source>
</reference>
<feature type="compositionally biased region" description="Polar residues" evidence="8">
    <location>
        <begin position="120"/>
        <end position="146"/>
    </location>
</feature>
<evidence type="ECO:0000256" key="6">
    <source>
        <dbReference type="ARBA" id="ARBA00022989"/>
    </source>
</evidence>
<feature type="transmembrane region" description="Helical" evidence="9">
    <location>
        <begin position="588"/>
        <end position="605"/>
    </location>
</feature>
<evidence type="ECO:0000313" key="11">
    <source>
        <dbReference type="Proteomes" id="UP000001064"/>
    </source>
</evidence>
<dbReference type="InterPro" id="IPR018227">
    <property type="entry name" value="Amino_acid_transport_2"/>
</dbReference>
<keyword evidence="3" id="KW-1003">Cell membrane</keyword>
<evidence type="ECO:0008006" key="12">
    <source>
        <dbReference type="Google" id="ProtNLM"/>
    </source>
</evidence>
<keyword evidence="2" id="KW-0813">Transport</keyword>
<feature type="transmembrane region" description="Helical" evidence="9">
    <location>
        <begin position="617"/>
        <end position="636"/>
    </location>
</feature>
<evidence type="ECO:0000256" key="2">
    <source>
        <dbReference type="ARBA" id="ARBA00022448"/>
    </source>
</evidence>
<keyword evidence="7 9" id="KW-0472">Membrane</keyword>
<dbReference type="Proteomes" id="UP000001064">
    <property type="component" value="Unassembled WGS sequence"/>
</dbReference>
<keyword evidence="6 9" id="KW-1133">Transmembrane helix</keyword>
<evidence type="ECO:0000256" key="7">
    <source>
        <dbReference type="ARBA" id="ARBA00023136"/>
    </source>
</evidence>
<feature type="compositionally biased region" description="Basic and acidic residues" evidence="8">
    <location>
        <begin position="179"/>
        <end position="192"/>
    </location>
</feature>
<dbReference type="RefSeq" id="XP_003293142.1">
    <property type="nucleotide sequence ID" value="XM_003293094.2"/>
</dbReference>
<feature type="non-terminal residue" evidence="10">
    <location>
        <position position="677"/>
    </location>
</feature>
<evidence type="ECO:0000256" key="1">
    <source>
        <dbReference type="ARBA" id="ARBA00004429"/>
    </source>
</evidence>
<feature type="transmembrane region" description="Helical" evidence="9">
    <location>
        <begin position="292"/>
        <end position="313"/>
    </location>
</feature>
<evidence type="ECO:0000256" key="9">
    <source>
        <dbReference type="SAM" id="Phobius"/>
    </source>
</evidence>
<evidence type="ECO:0000256" key="3">
    <source>
        <dbReference type="ARBA" id="ARBA00022475"/>
    </source>
</evidence>
<feature type="region of interest" description="Disordered" evidence="8">
    <location>
        <begin position="120"/>
        <end position="192"/>
    </location>
</feature>
<feature type="transmembrane region" description="Helical" evidence="9">
    <location>
        <begin position="40"/>
        <end position="62"/>
    </location>
</feature>
<dbReference type="PANTHER" id="PTHR16189">
    <property type="entry name" value="TRANSMEMBRANE PROTEIN 104-RELATED"/>
    <property type="match status" value="1"/>
</dbReference>
<feature type="transmembrane region" description="Helical" evidence="9">
    <location>
        <begin position="364"/>
        <end position="387"/>
    </location>
</feature>
<sequence length="677" mass="76049">NKRTPFLVLAYLYFIVIASVLGTGILGLPVKLSHSGFKPFVASYTLCFFMQLLSIFFLIEVLQRIYSIIKANSILSTNSFSSSPIDDRSRNEIDVDNTGIPKNNIQLDILNHNSGTAGRRIINSSSGVSPDLNNENNNDTSELSESTDIKASSNGGSSIKSSPTLNDRSEGDNDEETMMNEKLEKENREDNENLIQKEEQEEETKQAHSSTEKETETPNLHIIGLKFLGPISYAFFIFSVLLHFCSVLIGYGLAGSEAYAQLFSIDHSFLIFPVILLFTIIVIFGSKSLGRIITLFTFAKGTLLMIIVFITGIISNHVQNNISNDWSYIGKSFLISTVALGGASSVLPVVFPKIVFTKREIKKCYTVAGSALFTVYILNIIWCWFLLQIIPQVPNPNNPGFPSLEEAAIHGEIATIPLMKVVSESFPQFLWIAYLVNIFIVISITISFITVGTGFKHTLDGFSITWRKKSLSNSYHEEEDGDEFYNNTNSGSGLGNANPITQSHDEDDNDLLVLPASVQDSINGSNNKLSTKFKIMVERIKYKIIHQTRKAKLWIYSKINLVNSKIDDKEGQSTMEQNFSVRFPIREFIFYIGFFGFILLVALMNPKGFLQVMESGTSLGLNLQSGTFMVMMLQFARSHYGQYSIPLPVHNYIYNLRYFVFAYFTFAVLYDFYVILF</sequence>
<dbReference type="EMBL" id="GL871338">
    <property type="protein sequence ID" value="EGC30319.1"/>
    <property type="molecule type" value="Genomic_DNA"/>
</dbReference>
<dbReference type="GO" id="GO:0003333">
    <property type="term" value="P:amino acid transmembrane transport"/>
    <property type="evidence" value="ECO:0007669"/>
    <property type="project" value="InterPro"/>
</dbReference>
<dbReference type="OMA" id="WCWFLLR"/>
<evidence type="ECO:0000256" key="8">
    <source>
        <dbReference type="SAM" id="MobiDB-lite"/>
    </source>
</evidence>
<dbReference type="GO" id="GO:0005886">
    <property type="term" value="C:plasma membrane"/>
    <property type="evidence" value="ECO:0007669"/>
    <property type="project" value="UniProtKB-SubCell"/>
</dbReference>
<gene>
    <name evidence="10" type="ORF">DICPUDRAFT_6061</name>
</gene>
<name>F1A0E8_DICPU</name>
<evidence type="ECO:0000256" key="5">
    <source>
        <dbReference type="ARBA" id="ARBA00022692"/>
    </source>
</evidence>
<feature type="non-terminal residue" evidence="10">
    <location>
        <position position="1"/>
    </location>
</feature>
<dbReference type="VEuPathDB" id="AmoebaDB:DICPUDRAFT_6061"/>
<feature type="transmembrane region" description="Helical" evidence="9">
    <location>
        <begin position="265"/>
        <end position="285"/>
    </location>
</feature>
<dbReference type="KEGG" id="dpp:DICPUDRAFT_6061"/>
<evidence type="ECO:0000256" key="4">
    <source>
        <dbReference type="ARBA" id="ARBA00022519"/>
    </source>
</evidence>
<dbReference type="Pfam" id="PF03222">
    <property type="entry name" value="Trp_Tyr_perm"/>
    <property type="match status" value="1"/>
</dbReference>
<accession>F1A0E8</accession>
<dbReference type="eggNOG" id="ENOG502RZCA">
    <property type="taxonomic scope" value="Eukaryota"/>
</dbReference>
<dbReference type="GeneID" id="10510779"/>
<dbReference type="OrthoDB" id="19473at2759"/>
<feature type="transmembrane region" description="Helical" evidence="9">
    <location>
        <begin position="333"/>
        <end position="352"/>
    </location>
</feature>
<comment type="subcellular location">
    <subcellularLocation>
        <location evidence="1">Cell inner membrane</location>
        <topology evidence="1">Multi-pass membrane protein</topology>
    </subcellularLocation>
</comment>
<feature type="transmembrane region" description="Helical" evidence="9">
    <location>
        <begin position="233"/>
        <end position="253"/>
    </location>
</feature>